<evidence type="ECO:0000256" key="1">
    <source>
        <dbReference type="ARBA" id="ARBA00022737"/>
    </source>
</evidence>
<evidence type="ECO:0000313" key="4">
    <source>
        <dbReference type="Proteomes" id="UP000198868"/>
    </source>
</evidence>
<organism evidence="3 4">
    <name type="scientific">Leuconostoc inhae</name>
    <dbReference type="NCBI Taxonomy" id="178001"/>
    <lineage>
        <taxon>Bacteria</taxon>
        <taxon>Bacillati</taxon>
        <taxon>Bacillota</taxon>
        <taxon>Bacilli</taxon>
        <taxon>Lactobacillales</taxon>
        <taxon>Lactobacillaceae</taxon>
        <taxon>Leuconostoc</taxon>
    </lineage>
</organism>
<dbReference type="SUPFAM" id="SSF50151">
    <property type="entry name" value="SacY-like RNA-binding domain"/>
    <property type="match status" value="1"/>
</dbReference>
<evidence type="ECO:0000259" key="2">
    <source>
        <dbReference type="PROSITE" id="PS51372"/>
    </source>
</evidence>
<dbReference type="InterPro" id="IPR011608">
    <property type="entry name" value="PRD"/>
</dbReference>
<dbReference type="PROSITE" id="PS51372">
    <property type="entry name" value="PRD_2"/>
    <property type="match status" value="2"/>
</dbReference>
<dbReference type="InterPro" id="IPR004341">
    <property type="entry name" value="CAT_RNA-bd_dom"/>
</dbReference>
<protein>
    <submittedName>
        <fullName evidence="3">Beta-glucoside bgl operon antiterminator, BglG family</fullName>
    </submittedName>
</protein>
<dbReference type="SMART" id="SM01061">
    <property type="entry name" value="CAT_RBD"/>
    <property type="match status" value="1"/>
</dbReference>
<dbReference type="GO" id="GO:0003723">
    <property type="term" value="F:RNA binding"/>
    <property type="evidence" value="ECO:0007669"/>
    <property type="project" value="InterPro"/>
</dbReference>
<keyword evidence="1" id="KW-0677">Repeat</keyword>
<dbReference type="InterPro" id="IPR050661">
    <property type="entry name" value="BglG_antiterminators"/>
</dbReference>
<dbReference type="Gene3D" id="2.30.24.10">
    <property type="entry name" value="CAT RNA-binding domain"/>
    <property type="match status" value="1"/>
</dbReference>
<dbReference type="NCBIfam" id="NF046042">
    <property type="entry name" value="LicT"/>
    <property type="match status" value="1"/>
</dbReference>
<evidence type="ECO:0000313" key="3">
    <source>
        <dbReference type="EMBL" id="CUW08023.1"/>
    </source>
</evidence>
<dbReference type="Pfam" id="PF03123">
    <property type="entry name" value="CAT_RBD"/>
    <property type="match status" value="1"/>
</dbReference>
<dbReference type="Pfam" id="PF00874">
    <property type="entry name" value="PRD"/>
    <property type="match status" value="2"/>
</dbReference>
<reference evidence="3 4" key="1">
    <citation type="submission" date="2015-12" db="EMBL/GenBank/DDBJ databases">
        <authorList>
            <person name="Andreevskaya M."/>
        </authorList>
    </citation>
    <scope>NUCLEOTIDE SEQUENCE [LARGE SCALE GENOMIC DNA]</scope>
    <source>
        <strain evidence="3 4">PL111</strain>
    </source>
</reference>
<gene>
    <name evidence="3" type="ORF">PL111_0744</name>
</gene>
<dbReference type="GO" id="GO:0006355">
    <property type="term" value="P:regulation of DNA-templated transcription"/>
    <property type="evidence" value="ECO:0007669"/>
    <property type="project" value="InterPro"/>
</dbReference>
<dbReference type="GeneID" id="34300845"/>
<dbReference type="Gene3D" id="1.10.1790.10">
    <property type="entry name" value="PRD domain"/>
    <property type="match status" value="2"/>
</dbReference>
<proteinExistence type="predicted"/>
<name>A0AAN2QU06_9LACO</name>
<dbReference type="SUPFAM" id="SSF63520">
    <property type="entry name" value="PTS-regulatory domain, PRD"/>
    <property type="match status" value="2"/>
</dbReference>
<accession>A0AAN2QU06</accession>
<dbReference type="InterPro" id="IPR036634">
    <property type="entry name" value="PRD_sf"/>
</dbReference>
<comment type="caution">
    <text evidence="3">The sequence shown here is derived from an EMBL/GenBank/DDBJ whole genome shotgun (WGS) entry which is preliminary data.</text>
</comment>
<dbReference type="AlphaFoldDB" id="A0AAN2QU06"/>
<dbReference type="Proteomes" id="UP000198868">
    <property type="component" value="Unassembled WGS sequence"/>
</dbReference>
<feature type="domain" description="PRD" evidence="2">
    <location>
        <begin position="64"/>
        <end position="169"/>
    </location>
</feature>
<dbReference type="PANTHER" id="PTHR30185">
    <property type="entry name" value="CRYPTIC BETA-GLUCOSIDE BGL OPERON ANTITERMINATOR"/>
    <property type="match status" value="1"/>
</dbReference>
<feature type="domain" description="PRD" evidence="2">
    <location>
        <begin position="171"/>
        <end position="284"/>
    </location>
</feature>
<dbReference type="EMBL" id="FBTU01000012">
    <property type="protein sequence ID" value="CUW08023.1"/>
    <property type="molecule type" value="Genomic_DNA"/>
</dbReference>
<dbReference type="PANTHER" id="PTHR30185:SF15">
    <property type="entry name" value="CRYPTIC BETA-GLUCOSIDE BGL OPERON ANTITERMINATOR"/>
    <property type="match status" value="1"/>
</dbReference>
<dbReference type="RefSeq" id="WP_013231136.1">
    <property type="nucleotide sequence ID" value="NZ_FBSX01000020.1"/>
</dbReference>
<dbReference type="InterPro" id="IPR036650">
    <property type="entry name" value="CAT_RNA-bd_dom_sf"/>
</dbReference>
<sequence>MHVKKTFNNNVLLADNNGHEVVLIGKGIGFQKKVGQVIDESAVDKMYTPTEDRWLTLFDELINDISPKYFEIASQIIKVAEKKLNTKFNAYLLIAITDHIHFAVQRTRDKIVIRNELLWEIQHFYPTEYAVGQEALQMIDKLFGVQLADDEAGFIALKFVENRTSSQYHTDKGAQMTKLLSDIITIVQYQLQTHLDENSMSYQRFLVHLRFFVERITGSKKVNMSEETDDVLYAHVFKKYPQAFNCTQKITQFVKSTLNKNISLNEQVYVTIHIQRIINEMSQQS</sequence>